<evidence type="ECO:0000256" key="4">
    <source>
        <dbReference type="ARBA" id="ARBA00022643"/>
    </source>
</evidence>
<dbReference type="GO" id="GO:0010181">
    <property type="term" value="F:FMN binding"/>
    <property type="evidence" value="ECO:0007669"/>
    <property type="project" value="InterPro"/>
</dbReference>
<feature type="domain" description="NADH:flavin oxidoreductase/NADH oxidase N-terminal" evidence="10">
    <location>
        <begin position="6"/>
        <end position="67"/>
    </location>
</feature>
<dbReference type="PANTHER" id="PTHR42917">
    <property type="entry name" value="2,4-DIENOYL-COA REDUCTASE"/>
    <property type="match status" value="1"/>
</dbReference>
<organism evidence="11 12">
    <name type="scientific">Renibacterium salmoninarum (strain ATCC 33209 / DSM 20767 / JCM 11484 / NBRC 15589 / NCIMB 2235)</name>
    <dbReference type="NCBI Taxonomy" id="288705"/>
    <lineage>
        <taxon>Bacteria</taxon>
        <taxon>Bacillati</taxon>
        <taxon>Actinomycetota</taxon>
        <taxon>Actinomycetes</taxon>
        <taxon>Micrococcales</taxon>
        <taxon>Micrococcaceae</taxon>
        <taxon>Renibacterium</taxon>
    </lineage>
</organism>
<keyword evidence="6 11" id="KW-0560">Oxidoreductase</keyword>
<dbReference type="GO" id="GO:0051536">
    <property type="term" value="F:iron-sulfur cluster binding"/>
    <property type="evidence" value="ECO:0007669"/>
    <property type="project" value="UniProtKB-KW"/>
</dbReference>
<dbReference type="InterPro" id="IPR051793">
    <property type="entry name" value="NADH:flavin_oxidoreductase"/>
</dbReference>
<dbReference type="Gene3D" id="3.20.20.70">
    <property type="entry name" value="Aldolase class I"/>
    <property type="match status" value="1"/>
</dbReference>
<dbReference type="GO" id="GO:0046872">
    <property type="term" value="F:metal ion binding"/>
    <property type="evidence" value="ECO:0007669"/>
    <property type="project" value="UniProtKB-KW"/>
</dbReference>
<dbReference type="PANTHER" id="PTHR42917:SF2">
    <property type="entry name" value="2,4-DIENOYL-COA REDUCTASE [(2E)-ENOYL-COA-PRODUCING]"/>
    <property type="match status" value="1"/>
</dbReference>
<comment type="cofactor">
    <cofactor evidence="1">
        <name>FMN</name>
        <dbReference type="ChEBI" id="CHEBI:58210"/>
    </cofactor>
</comment>
<evidence type="ECO:0000256" key="5">
    <source>
        <dbReference type="ARBA" id="ARBA00022723"/>
    </source>
</evidence>
<keyword evidence="3" id="KW-0285">Flavoprotein</keyword>
<dbReference type="InterPro" id="IPR013785">
    <property type="entry name" value="Aldolase_TIM"/>
</dbReference>
<dbReference type="Proteomes" id="UP000002007">
    <property type="component" value="Chromosome"/>
</dbReference>
<gene>
    <name evidence="11" type="ordered locus">RSal33209_2557</name>
</gene>
<evidence type="ECO:0000256" key="2">
    <source>
        <dbReference type="ARBA" id="ARBA00001966"/>
    </source>
</evidence>
<evidence type="ECO:0000256" key="7">
    <source>
        <dbReference type="ARBA" id="ARBA00023004"/>
    </source>
</evidence>
<keyword evidence="8" id="KW-0411">Iron-sulfur</keyword>
<dbReference type="eggNOG" id="COG1902">
    <property type="taxonomic scope" value="Bacteria"/>
</dbReference>
<evidence type="ECO:0000256" key="6">
    <source>
        <dbReference type="ARBA" id="ARBA00023002"/>
    </source>
</evidence>
<keyword evidence="7" id="KW-0408">Iron</keyword>
<dbReference type="HOGENOM" id="CLU_2357709_0_0_11"/>
<dbReference type="GO" id="GO:0008670">
    <property type="term" value="F:2,4-dienoyl-CoA reductase (NADPH) activity"/>
    <property type="evidence" value="ECO:0007669"/>
    <property type="project" value="UniProtKB-EC"/>
</dbReference>
<dbReference type="EMBL" id="CP000910">
    <property type="protein sequence ID" value="ABY24283.1"/>
    <property type="molecule type" value="Genomic_DNA"/>
</dbReference>
<dbReference type="STRING" id="288705.RSal33209_2557"/>
<dbReference type="Pfam" id="PF00724">
    <property type="entry name" value="Oxidored_FMN"/>
    <property type="match status" value="1"/>
</dbReference>
<dbReference type="EC" id="1.3.1.34" evidence="11"/>
<feature type="region of interest" description="Disordered" evidence="9">
    <location>
        <begin position="75"/>
        <end position="96"/>
    </location>
</feature>
<protein>
    <submittedName>
        <fullName evidence="11">2,4-dienoyl-CoA reductase (NADPH)</fullName>
        <ecNumber evidence="11">1.3.1.34</ecNumber>
    </submittedName>
</protein>
<comment type="cofactor">
    <cofactor evidence="2">
        <name>[4Fe-4S] cluster</name>
        <dbReference type="ChEBI" id="CHEBI:49883"/>
    </cofactor>
</comment>
<evidence type="ECO:0000259" key="10">
    <source>
        <dbReference type="Pfam" id="PF00724"/>
    </source>
</evidence>
<dbReference type="KEGG" id="rsa:RSal33209_2557"/>
<evidence type="ECO:0000256" key="3">
    <source>
        <dbReference type="ARBA" id="ARBA00022630"/>
    </source>
</evidence>
<name>A9WRK1_RENSM</name>
<reference evidence="12" key="1">
    <citation type="journal article" date="2008" name="J. Bacteriol.">
        <title>Genome sequence of the fish pathogen Renibacterium salmoninarum suggests reductive evolution away from an environmental Arthrobacter ancestor.</title>
        <authorList>
            <person name="Wiens G.D."/>
            <person name="Rockey D.D."/>
            <person name="Wu Z."/>
            <person name="Chang J."/>
            <person name="Levy R."/>
            <person name="Crane S."/>
            <person name="Chen D.S."/>
            <person name="Capri G.R."/>
            <person name="Burnett J.R."/>
            <person name="Sudheesh P.S."/>
            <person name="Schipma M.J."/>
            <person name="Burd H."/>
            <person name="Bhattacharyya A."/>
            <person name="Rhodes L.D."/>
            <person name="Kaul R."/>
            <person name="Strom M.S."/>
        </authorList>
    </citation>
    <scope>NUCLEOTIDE SEQUENCE [LARGE SCALE GENOMIC DNA]</scope>
    <source>
        <strain evidence="12">ATCC 33209 / DSM 20767 / JCM 11484 / NBRC 15589 / NCIMB 2235</strain>
    </source>
</reference>
<dbReference type="GO" id="GO:0033543">
    <property type="term" value="P:fatty acid beta-oxidation, unsaturated, even number, reductase/isomerase pathway"/>
    <property type="evidence" value="ECO:0007669"/>
    <property type="project" value="TreeGrafter"/>
</dbReference>
<evidence type="ECO:0000256" key="1">
    <source>
        <dbReference type="ARBA" id="ARBA00001917"/>
    </source>
</evidence>
<evidence type="ECO:0000256" key="8">
    <source>
        <dbReference type="ARBA" id="ARBA00023014"/>
    </source>
</evidence>
<keyword evidence="5" id="KW-0479">Metal-binding</keyword>
<evidence type="ECO:0000313" key="12">
    <source>
        <dbReference type="Proteomes" id="UP000002007"/>
    </source>
</evidence>
<evidence type="ECO:0000256" key="9">
    <source>
        <dbReference type="SAM" id="MobiDB-lite"/>
    </source>
</evidence>
<proteinExistence type="predicted"/>
<evidence type="ECO:0000313" key="11">
    <source>
        <dbReference type="EMBL" id="ABY24283.1"/>
    </source>
</evidence>
<keyword evidence="4" id="KW-0288">FMN</keyword>
<accession>A9WRK1</accession>
<keyword evidence="12" id="KW-1185">Reference proteome</keyword>
<dbReference type="SUPFAM" id="SSF51395">
    <property type="entry name" value="FMN-linked oxidoreductases"/>
    <property type="match status" value="1"/>
</dbReference>
<sequence>MNSPQLLSPLDLGSHTLRNRVVMGSMHTGMEDRAKNFPELAAYFAERAAGGAALIITGGFSPNIEGSLSGRLHLAHRPGRGQTPRDYPMRCTPKAV</sequence>
<dbReference type="RefSeq" id="WP_012245943.1">
    <property type="nucleotide sequence ID" value="NC_010168.1"/>
</dbReference>
<dbReference type="InterPro" id="IPR001155">
    <property type="entry name" value="OxRdtase_FMN_N"/>
</dbReference>
<dbReference type="AlphaFoldDB" id="A9WRK1"/>